<comment type="caution">
    <text evidence="1">The sequence shown here is derived from an EMBL/GenBank/DDBJ whole genome shotgun (WGS) entry which is preliminary data.</text>
</comment>
<evidence type="ECO:0000313" key="2">
    <source>
        <dbReference type="Proteomes" id="UP001055879"/>
    </source>
</evidence>
<reference evidence="1 2" key="2">
    <citation type="journal article" date="2022" name="Mol. Ecol. Resour.">
        <title>The genomes of chicory, endive, great burdock and yacon provide insights into Asteraceae paleo-polyploidization history and plant inulin production.</title>
        <authorList>
            <person name="Fan W."/>
            <person name="Wang S."/>
            <person name="Wang H."/>
            <person name="Wang A."/>
            <person name="Jiang F."/>
            <person name="Liu H."/>
            <person name="Zhao H."/>
            <person name="Xu D."/>
            <person name="Zhang Y."/>
        </authorList>
    </citation>
    <scope>NUCLEOTIDE SEQUENCE [LARGE SCALE GENOMIC DNA]</scope>
    <source>
        <strain evidence="2">cv. Niubang</strain>
    </source>
</reference>
<keyword evidence="2" id="KW-1185">Reference proteome</keyword>
<sequence>MQTASRQRAISQLSRFRLYPSPPPLSYVKEIHNLVPSAMNEGIKAGIVELVDSKNVALKFLSLIILYDIWKQKPSPNNCSLSLSLFLCFPPKTHQYLPTKHCCN</sequence>
<organism evidence="1 2">
    <name type="scientific">Arctium lappa</name>
    <name type="common">Greater burdock</name>
    <name type="synonym">Lappa major</name>
    <dbReference type="NCBI Taxonomy" id="4217"/>
    <lineage>
        <taxon>Eukaryota</taxon>
        <taxon>Viridiplantae</taxon>
        <taxon>Streptophyta</taxon>
        <taxon>Embryophyta</taxon>
        <taxon>Tracheophyta</taxon>
        <taxon>Spermatophyta</taxon>
        <taxon>Magnoliopsida</taxon>
        <taxon>eudicotyledons</taxon>
        <taxon>Gunneridae</taxon>
        <taxon>Pentapetalae</taxon>
        <taxon>asterids</taxon>
        <taxon>campanulids</taxon>
        <taxon>Asterales</taxon>
        <taxon>Asteraceae</taxon>
        <taxon>Carduoideae</taxon>
        <taxon>Cardueae</taxon>
        <taxon>Arctiinae</taxon>
        <taxon>Arctium</taxon>
    </lineage>
</organism>
<proteinExistence type="predicted"/>
<evidence type="ECO:0000313" key="1">
    <source>
        <dbReference type="EMBL" id="KAI3771987.1"/>
    </source>
</evidence>
<protein>
    <submittedName>
        <fullName evidence="1">Uncharacterized protein</fullName>
    </submittedName>
</protein>
<name>A0ACB9FN22_ARCLA</name>
<gene>
    <name evidence="1" type="ORF">L6452_03160</name>
</gene>
<reference evidence="2" key="1">
    <citation type="journal article" date="2022" name="Mol. Ecol. Resour.">
        <title>The genomes of chicory, endive, great burdock and yacon provide insights into Asteraceae palaeo-polyploidization history and plant inulin production.</title>
        <authorList>
            <person name="Fan W."/>
            <person name="Wang S."/>
            <person name="Wang H."/>
            <person name="Wang A."/>
            <person name="Jiang F."/>
            <person name="Liu H."/>
            <person name="Zhao H."/>
            <person name="Xu D."/>
            <person name="Zhang Y."/>
        </authorList>
    </citation>
    <scope>NUCLEOTIDE SEQUENCE [LARGE SCALE GENOMIC DNA]</scope>
    <source>
        <strain evidence="2">cv. Niubang</strain>
    </source>
</reference>
<dbReference type="Proteomes" id="UP001055879">
    <property type="component" value="Linkage Group LG01"/>
</dbReference>
<accession>A0ACB9FN22</accession>
<dbReference type="EMBL" id="CM042047">
    <property type="protein sequence ID" value="KAI3771987.1"/>
    <property type="molecule type" value="Genomic_DNA"/>
</dbReference>